<evidence type="ECO:0000256" key="3">
    <source>
        <dbReference type="ARBA" id="ARBA00022605"/>
    </source>
</evidence>
<evidence type="ECO:0000313" key="12">
    <source>
        <dbReference type="EMBL" id="SKA91041.1"/>
    </source>
</evidence>
<keyword evidence="13" id="KW-1185">Reference proteome</keyword>
<dbReference type="RefSeq" id="WP_078717840.1">
    <property type="nucleotide sequence ID" value="NZ_FUYC01000013.1"/>
</dbReference>
<comment type="subunit">
    <text evidence="8">Homodimer.</text>
</comment>
<keyword evidence="6 8" id="KW-0057">Aromatic amino acid biosynthesis</keyword>
<evidence type="ECO:0000256" key="4">
    <source>
        <dbReference type="ARBA" id="ARBA00022857"/>
    </source>
</evidence>
<feature type="binding site" evidence="8">
    <location>
        <position position="211"/>
    </location>
    <ligand>
        <name>NADP(+)</name>
        <dbReference type="ChEBI" id="CHEBI:58349"/>
    </ligand>
</feature>
<dbReference type="Pfam" id="PF01488">
    <property type="entry name" value="Shikimate_DH"/>
    <property type="match status" value="1"/>
</dbReference>
<accession>A0A1T4XPI5</accession>
<feature type="binding site" evidence="8">
    <location>
        <position position="102"/>
    </location>
    <ligand>
        <name>shikimate</name>
        <dbReference type="ChEBI" id="CHEBI:36208"/>
    </ligand>
</feature>
<gene>
    <name evidence="8" type="primary">aroE</name>
    <name evidence="12" type="ORF">SAMN02745704_02291</name>
</gene>
<feature type="domain" description="SDH C-terminal" evidence="11">
    <location>
        <begin position="234"/>
        <end position="264"/>
    </location>
</feature>
<dbReference type="Gene3D" id="3.40.50.10860">
    <property type="entry name" value="Leucine Dehydrogenase, chain A, domain 1"/>
    <property type="match status" value="1"/>
</dbReference>
<dbReference type="Pfam" id="PF18317">
    <property type="entry name" value="SDH_C"/>
    <property type="match status" value="1"/>
</dbReference>
<evidence type="ECO:0000256" key="1">
    <source>
        <dbReference type="ARBA" id="ARBA00004871"/>
    </source>
</evidence>
<evidence type="ECO:0000256" key="6">
    <source>
        <dbReference type="ARBA" id="ARBA00023141"/>
    </source>
</evidence>
<dbReference type="InterPro" id="IPR006151">
    <property type="entry name" value="Shikm_DH/Glu-tRNA_Rdtase"/>
</dbReference>
<evidence type="ECO:0000259" key="9">
    <source>
        <dbReference type="Pfam" id="PF01488"/>
    </source>
</evidence>
<dbReference type="GO" id="GO:0009423">
    <property type="term" value="P:chorismate biosynthetic process"/>
    <property type="evidence" value="ECO:0007669"/>
    <property type="project" value="UniProtKB-UniRule"/>
</dbReference>
<dbReference type="PANTHER" id="PTHR21089">
    <property type="entry name" value="SHIKIMATE DEHYDROGENASE"/>
    <property type="match status" value="1"/>
</dbReference>
<dbReference type="InterPro" id="IPR041121">
    <property type="entry name" value="SDH_C"/>
</dbReference>
<evidence type="ECO:0000313" key="13">
    <source>
        <dbReference type="Proteomes" id="UP000190027"/>
    </source>
</evidence>
<dbReference type="GO" id="GO:0050661">
    <property type="term" value="F:NADP binding"/>
    <property type="evidence" value="ECO:0007669"/>
    <property type="project" value="InterPro"/>
</dbReference>
<dbReference type="PANTHER" id="PTHR21089:SF1">
    <property type="entry name" value="BIFUNCTIONAL 3-DEHYDROQUINATE DEHYDRATASE_SHIKIMATE DEHYDROGENASE, CHLOROPLASTIC"/>
    <property type="match status" value="1"/>
</dbReference>
<organism evidence="12 13">
    <name type="scientific">Paucidesulfovibrio gracilis DSM 16080</name>
    <dbReference type="NCBI Taxonomy" id="1121449"/>
    <lineage>
        <taxon>Bacteria</taxon>
        <taxon>Pseudomonadati</taxon>
        <taxon>Thermodesulfobacteriota</taxon>
        <taxon>Desulfovibrionia</taxon>
        <taxon>Desulfovibrionales</taxon>
        <taxon>Desulfovibrionaceae</taxon>
        <taxon>Paucidesulfovibrio</taxon>
    </lineage>
</organism>
<dbReference type="InterPro" id="IPR011342">
    <property type="entry name" value="Shikimate_DH"/>
</dbReference>
<comment type="similarity">
    <text evidence="8">Belongs to the shikimate dehydrogenase family.</text>
</comment>
<keyword evidence="5 8" id="KW-0560">Oxidoreductase</keyword>
<feature type="binding site" evidence="8">
    <location>
        <position position="241"/>
    </location>
    <ligand>
        <name>shikimate</name>
        <dbReference type="ChEBI" id="CHEBI:36208"/>
    </ligand>
</feature>
<dbReference type="Gene3D" id="3.40.50.720">
    <property type="entry name" value="NAD(P)-binding Rossmann-like Domain"/>
    <property type="match status" value="1"/>
</dbReference>
<dbReference type="STRING" id="1121449.SAMN02745704_02291"/>
<evidence type="ECO:0000256" key="5">
    <source>
        <dbReference type="ARBA" id="ARBA00023002"/>
    </source>
</evidence>
<comment type="caution">
    <text evidence="8">Lacks conserved residue(s) required for the propagation of feature annotation.</text>
</comment>
<feature type="domain" description="Quinate/shikimate 5-dehydrogenase/glutamyl-tRNA reductase" evidence="9">
    <location>
        <begin position="117"/>
        <end position="183"/>
    </location>
</feature>
<feature type="domain" description="Shikimate dehydrogenase substrate binding N-terminal" evidence="10">
    <location>
        <begin position="6"/>
        <end position="88"/>
    </location>
</feature>
<dbReference type="GO" id="GO:0009073">
    <property type="term" value="P:aromatic amino acid family biosynthetic process"/>
    <property type="evidence" value="ECO:0007669"/>
    <property type="project" value="UniProtKB-KW"/>
</dbReference>
<dbReference type="OrthoDB" id="9792692at2"/>
<dbReference type="SUPFAM" id="SSF51735">
    <property type="entry name" value="NAD(P)-binding Rossmann-fold domains"/>
    <property type="match status" value="1"/>
</dbReference>
<feature type="binding site" evidence="8">
    <location>
        <begin position="124"/>
        <end position="128"/>
    </location>
    <ligand>
        <name>NADP(+)</name>
        <dbReference type="ChEBI" id="CHEBI:58349"/>
    </ligand>
</feature>
<dbReference type="InterPro" id="IPR013708">
    <property type="entry name" value="Shikimate_DH-bd_N"/>
</dbReference>
<feature type="binding site" evidence="8">
    <location>
        <begin position="14"/>
        <end position="16"/>
    </location>
    <ligand>
        <name>shikimate</name>
        <dbReference type="ChEBI" id="CHEBI:36208"/>
    </ligand>
</feature>
<reference evidence="12 13" key="1">
    <citation type="submission" date="2017-02" db="EMBL/GenBank/DDBJ databases">
        <authorList>
            <person name="Peterson S.W."/>
        </authorList>
    </citation>
    <scope>NUCLEOTIDE SEQUENCE [LARGE SCALE GENOMIC DNA]</scope>
    <source>
        <strain evidence="12 13">DSM 16080</strain>
    </source>
</reference>
<dbReference type="Proteomes" id="UP000190027">
    <property type="component" value="Unassembled WGS sequence"/>
</dbReference>
<evidence type="ECO:0000256" key="7">
    <source>
        <dbReference type="ARBA" id="ARBA00049442"/>
    </source>
</evidence>
<proteinExistence type="inferred from homology"/>
<keyword evidence="4 8" id="KW-0521">NADP</keyword>
<dbReference type="UniPathway" id="UPA00053">
    <property type="reaction ID" value="UER00087"/>
</dbReference>
<dbReference type="InterPro" id="IPR046346">
    <property type="entry name" value="Aminoacid_DH-like_N_sf"/>
</dbReference>
<name>A0A1T4XPI5_9BACT</name>
<protein>
    <recommendedName>
        <fullName evidence="2 8">Shikimate dehydrogenase (NADP(+))</fullName>
        <shortName evidence="8">SDH</shortName>
        <ecNumber evidence="2 8">1.1.1.25</ecNumber>
    </recommendedName>
</protein>
<dbReference type="SUPFAM" id="SSF53223">
    <property type="entry name" value="Aminoacid dehydrogenase-like, N-terminal domain"/>
    <property type="match status" value="1"/>
</dbReference>
<dbReference type="InterPro" id="IPR022893">
    <property type="entry name" value="Shikimate_DH_fam"/>
</dbReference>
<dbReference type="GO" id="GO:0004764">
    <property type="term" value="F:shikimate 3-dehydrogenase (NADP+) activity"/>
    <property type="evidence" value="ECO:0007669"/>
    <property type="project" value="UniProtKB-UniRule"/>
</dbReference>
<dbReference type="EMBL" id="FUYC01000013">
    <property type="protein sequence ID" value="SKA91041.1"/>
    <property type="molecule type" value="Genomic_DNA"/>
</dbReference>
<dbReference type="EC" id="1.1.1.25" evidence="2 8"/>
<keyword evidence="3 8" id="KW-0028">Amino-acid biosynthesis</keyword>
<feature type="binding site" evidence="8">
    <location>
        <position position="234"/>
    </location>
    <ligand>
        <name>NADP(+)</name>
        <dbReference type="ChEBI" id="CHEBI:58349"/>
    </ligand>
</feature>
<feature type="binding site" evidence="8">
    <location>
        <position position="213"/>
    </location>
    <ligand>
        <name>shikimate</name>
        <dbReference type="ChEBI" id="CHEBI:36208"/>
    </ligand>
</feature>
<comment type="pathway">
    <text evidence="1 8">Metabolic intermediate biosynthesis; chorismate biosynthesis; chorismate from D-erythrose 4-phosphate and phosphoenolpyruvate: step 4/7.</text>
</comment>
<comment type="function">
    <text evidence="8">Involved in the biosynthesis of the chorismate, which leads to the biosynthesis of aromatic amino acids. Catalyzes the reversible NADPH linked reduction of 3-dehydroshikimate (DHSA) to yield shikimate (SA).</text>
</comment>
<dbReference type="GO" id="GO:0008652">
    <property type="term" value="P:amino acid biosynthetic process"/>
    <property type="evidence" value="ECO:0007669"/>
    <property type="project" value="UniProtKB-KW"/>
</dbReference>
<dbReference type="CDD" id="cd01065">
    <property type="entry name" value="NAD_bind_Shikimate_DH"/>
    <property type="match status" value="1"/>
</dbReference>
<sequence>MEQYGIIGHPLGHSLSPALHNWGFARWSMDAVYDFWDTPPDSLAAFVDRVRAENIRGVSVTIPHKRTIMPLLDRVSTTARAIGAVNTICWDEHGRLRGTNTDVAGCLEPLRRVIPKPKTALVLGAGGAARAAIAALNQLGVEWVGVSNRNPEKADALALEFSIHAVRWDERHKNPCDVLVNATPLGMSGPYQGQNPWPMKALPQDTTVFDLVYNPLETPLLALAKTCGCGRISGLEMFLHQGLKQFHIWTGQDLDPDAARERLLQELG</sequence>
<evidence type="ECO:0000256" key="2">
    <source>
        <dbReference type="ARBA" id="ARBA00012962"/>
    </source>
</evidence>
<dbReference type="InterPro" id="IPR036291">
    <property type="entry name" value="NAD(P)-bd_dom_sf"/>
</dbReference>
<feature type="active site" description="Proton acceptor" evidence="8">
    <location>
        <position position="65"/>
    </location>
</feature>
<evidence type="ECO:0000256" key="8">
    <source>
        <dbReference type="HAMAP-Rule" id="MF_00222"/>
    </source>
</evidence>
<feature type="binding site" evidence="8">
    <location>
        <position position="86"/>
    </location>
    <ligand>
        <name>shikimate</name>
        <dbReference type="ChEBI" id="CHEBI:36208"/>
    </ligand>
</feature>
<feature type="binding site" evidence="8">
    <location>
        <position position="61"/>
    </location>
    <ligand>
        <name>shikimate</name>
        <dbReference type="ChEBI" id="CHEBI:36208"/>
    </ligand>
</feature>
<dbReference type="HAMAP" id="MF_00222">
    <property type="entry name" value="Shikimate_DH_AroE"/>
    <property type="match status" value="1"/>
</dbReference>
<evidence type="ECO:0000259" key="10">
    <source>
        <dbReference type="Pfam" id="PF08501"/>
    </source>
</evidence>
<dbReference type="NCBIfam" id="TIGR00507">
    <property type="entry name" value="aroE"/>
    <property type="match status" value="1"/>
</dbReference>
<dbReference type="Pfam" id="PF08501">
    <property type="entry name" value="Shikimate_dh_N"/>
    <property type="match status" value="1"/>
</dbReference>
<dbReference type="GO" id="GO:0019632">
    <property type="term" value="P:shikimate metabolic process"/>
    <property type="evidence" value="ECO:0007669"/>
    <property type="project" value="InterPro"/>
</dbReference>
<dbReference type="AlphaFoldDB" id="A0A1T4XPI5"/>
<comment type="catalytic activity">
    <reaction evidence="7 8">
        <text>shikimate + NADP(+) = 3-dehydroshikimate + NADPH + H(+)</text>
        <dbReference type="Rhea" id="RHEA:17737"/>
        <dbReference type="ChEBI" id="CHEBI:15378"/>
        <dbReference type="ChEBI" id="CHEBI:16630"/>
        <dbReference type="ChEBI" id="CHEBI:36208"/>
        <dbReference type="ChEBI" id="CHEBI:57783"/>
        <dbReference type="ChEBI" id="CHEBI:58349"/>
        <dbReference type="EC" id="1.1.1.25"/>
    </reaction>
</comment>
<evidence type="ECO:0000259" key="11">
    <source>
        <dbReference type="Pfam" id="PF18317"/>
    </source>
</evidence>